<proteinExistence type="predicted"/>
<dbReference type="Proteomes" id="UP000440578">
    <property type="component" value="Unassembled WGS sequence"/>
</dbReference>
<dbReference type="EMBL" id="VIIS01002221">
    <property type="protein sequence ID" value="KAF0286914.1"/>
    <property type="molecule type" value="Genomic_DNA"/>
</dbReference>
<feature type="region of interest" description="Disordered" evidence="1">
    <location>
        <begin position="1"/>
        <end position="86"/>
    </location>
</feature>
<reference evidence="4 5" key="1">
    <citation type="submission" date="2019-07" db="EMBL/GenBank/DDBJ databases">
        <title>Draft genome assembly of a fouling barnacle, Amphibalanus amphitrite (Darwin, 1854): The first reference genome for Thecostraca.</title>
        <authorList>
            <person name="Kim W."/>
        </authorList>
    </citation>
    <scope>NUCLEOTIDE SEQUENCE [LARGE SCALE GENOMIC DNA]</scope>
    <source>
        <strain evidence="4">SNU_AA5</strain>
        <tissue evidence="4">Soma without cirri and trophi</tissue>
    </source>
</reference>
<evidence type="ECO:0000313" key="4">
    <source>
        <dbReference type="EMBL" id="KAF0289175.1"/>
    </source>
</evidence>
<accession>A0A6A4V666</accession>
<evidence type="ECO:0000313" key="3">
    <source>
        <dbReference type="EMBL" id="KAF0286915.1"/>
    </source>
</evidence>
<sequence>MGESGTLPESPLESRLSPDGHRGSLDGNEDGESTACWSDTSGSSDLSESERRADGRFSRQLERRRRKREQRDLWAASLDRTAQAAH</sequence>
<organism evidence="4 5">
    <name type="scientific">Amphibalanus amphitrite</name>
    <name type="common">Striped barnacle</name>
    <name type="synonym">Balanus amphitrite</name>
    <dbReference type="NCBI Taxonomy" id="1232801"/>
    <lineage>
        <taxon>Eukaryota</taxon>
        <taxon>Metazoa</taxon>
        <taxon>Ecdysozoa</taxon>
        <taxon>Arthropoda</taxon>
        <taxon>Crustacea</taxon>
        <taxon>Multicrustacea</taxon>
        <taxon>Cirripedia</taxon>
        <taxon>Thoracica</taxon>
        <taxon>Thoracicalcarea</taxon>
        <taxon>Balanomorpha</taxon>
        <taxon>Balanoidea</taxon>
        <taxon>Balanidae</taxon>
        <taxon>Amphibalaninae</taxon>
        <taxon>Amphibalanus</taxon>
    </lineage>
</organism>
<name>A0A6A4V666_AMPAM</name>
<feature type="compositionally biased region" description="Basic and acidic residues" evidence="1">
    <location>
        <begin position="48"/>
        <end position="61"/>
    </location>
</feature>
<dbReference type="EMBL" id="VIIS01002057">
    <property type="protein sequence ID" value="KAF0289175.1"/>
    <property type="molecule type" value="Genomic_DNA"/>
</dbReference>
<dbReference type="EMBL" id="VIIS01002221">
    <property type="protein sequence ID" value="KAF0286915.1"/>
    <property type="molecule type" value="Genomic_DNA"/>
</dbReference>
<dbReference type="AlphaFoldDB" id="A0A6A4V666"/>
<protein>
    <submittedName>
        <fullName evidence="4">Uncharacterized protein</fullName>
    </submittedName>
</protein>
<keyword evidence="5" id="KW-1185">Reference proteome</keyword>
<evidence type="ECO:0000313" key="5">
    <source>
        <dbReference type="Proteomes" id="UP000440578"/>
    </source>
</evidence>
<comment type="caution">
    <text evidence="4">The sequence shown here is derived from an EMBL/GenBank/DDBJ whole genome shotgun (WGS) entry which is preliminary data.</text>
</comment>
<evidence type="ECO:0000313" key="2">
    <source>
        <dbReference type="EMBL" id="KAF0286914.1"/>
    </source>
</evidence>
<evidence type="ECO:0000256" key="1">
    <source>
        <dbReference type="SAM" id="MobiDB-lite"/>
    </source>
</evidence>
<gene>
    <name evidence="4" type="ORF">FJT64_012534</name>
    <name evidence="2" type="ORF">FJT64_014562</name>
    <name evidence="3" type="ORF">FJT64_014563</name>
</gene>